<dbReference type="EMBL" id="JAAKZV010000537">
    <property type="protein sequence ID" value="NGN70446.1"/>
    <property type="molecule type" value="Genomic_DNA"/>
</dbReference>
<dbReference type="GO" id="GO:0032259">
    <property type="term" value="P:methylation"/>
    <property type="evidence" value="ECO:0007669"/>
    <property type="project" value="UniProtKB-KW"/>
</dbReference>
<dbReference type="InterPro" id="IPR008332">
    <property type="entry name" value="MethylG_MeTrfase_N"/>
</dbReference>
<comment type="function">
    <text evidence="8">Involved in the cellular defense against the biological effects of O6-methylguanine (O6-MeG) and O4-methylthymine (O4-MeT) in DNA. Repairs the methylated nucleobase in DNA by stoichiometrically transferring the methyl group to a cysteine residue in the enzyme. This is a suicide reaction: the enzyme is irreversibly inactivated.</text>
</comment>
<dbReference type="InterPro" id="IPR014048">
    <property type="entry name" value="MethylDNA_cys_MeTrfase_DNA-bd"/>
</dbReference>
<evidence type="ECO:0000256" key="3">
    <source>
        <dbReference type="ARBA" id="ARBA00022603"/>
    </source>
</evidence>
<feature type="domain" description="Methylated-DNA-[protein]-cysteine S-methyltransferase DNA binding" evidence="9">
    <location>
        <begin position="79"/>
        <end position="160"/>
    </location>
</feature>
<comment type="similarity">
    <text evidence="2 8">Belongs to the MGMT family.</text>
</comment>
<evidence type="ECO:0000259" key="10">
    <source>
        <dbReference type="Pfam" id="PF02870"/>
    </source>
</evidence>
<name>A0A6G4UF58_9ACTN</name>
<proteinExistence type="inferred from homology"/>
<keyword evidence="3 8" id="KW-0489">Methyltransferase</keyword>
<evidence type="ECO:0000256" key="7">
    <source>
        <dbReference type="ARBA" id="ARBA00049348"/>
    </source>
</evidence>
<dbReference type="GO" id="GO:0006307">
    <property type="term" value="P:DNA alkylation repair"/>
    <property type="evidence" value="ECO:0007669"/>
    <property type="project" value="UniProtKB-UniRule"/>
</dbReference>
<dbReference type="AlphaFoldDB" id="A0A6G4UF58"/>
<dbReference type="CDD" id="cd06445">
    <property type="entry name" value="ATase"/>
    <property type="match status" value="1"/>
</dbReference>
<comment type="subcellular location">
    <subcellularLocation>
        <location evidence="8">Cytoplasm</location>
    </subcellularLocation>
</comment>
<sequence length="166" mass="17775">MNLFTMTDSPLGELLLVGTSDGSGGVALTALSMPGERMAVSGEWRRDDAAFAEVVAQLRAYFAGERRDFDLELAPEGTDFQQRVWRALEDIPYGTTTTYGELAARLEVPREGLRGLGAAIGANPLLLIRPCHRVIGADGGMRGYAAGVEQKQALLTHEGALQPMLG</sequence>
<dbReference type="GO" id="GO:0005737">
    <property type="term" value="C:cytoplasm"/>
    <property type="evidence" value="ECO:0007669"/>
    <property type="project" value="UniProtKB-SubCell"/>
</dbReference>
<dbReference type="Pfam" id="PF01035">
    <property type="entry name" value="DNA_binding_1"/>
    <property type="match status" value="1"/>
</dbReference>
<dbReference type="InterPro" id="IPR036217">
    <property type="entry name" value="MethylDNA_cys_MeTrfase_DNAb"/>
</dbReference>
<dbReference type="InterPro" id="IPR036388">
    <property type="entry name" value="WH-like_DNA-bd_sf"/>
</dbReference>
<comment type="miscellaneous">
    <text evidence="8">This enzyme catalyzes only one turnover and therefore is not strictly catalytic. According to one definition, an enzyme is a biocatalyst that acts repeatedly and over many reaction cycles.</text>
</comment>
<dbReference type="PANTHER" id="PTHR10815">
    <property type="entry name" value="METHYLATED-DNA--PROTEIN-CYSTEINE METHYLTRANSFERASE"/>
    <property type="match status" value="1"/>
</dbReference>
<evidence type="ECO:0000313" key="12">
    <source>
        <dbReference type="Proteomes" id="UP000481583"/>
    </source>
</evidence>
<feature type="domain" description="Methylguanine DNA methyltransferase ribonuclease-like" evidence="10">
    <location>
        <begin position="4"/>
        <end position="74"/>
    </location>
</feature>
<evidence type="ECO:0000256" key="8">
    <source>
        <dbReference type="HAMAP-Rule" id="MF_00772"/>
    </source>
</evidence>
<dbReference type="Proteomes" id="UP000481583">
    <property type="component" value="Unassembled WGS sequence"/>
</dbReference>
<keyword evidence="12" id="KW-1185">Reference proteome</keyword>
<evidence type="ECO:0000256" key="5">
    <source>
        <dbReference type="ARBA" id="ARBA00022763"/>
    </source>
</evidence>
<dbReference type="Gene3D" id="1.10.10.10">
    <property type="entry name" value="Winged helix-like DNA-binding domain superfamily/Winged helix DNA-binding domain"/>
    <property type="match status" value="1"/>
</dbReference>
<evidence type="ECO:0000259" key="9">
    <source>
        <dbReference type="Pfam" id="PF01035"/>
    </source>
</evidence>
<gene>
    <name evidence="11" type="ORF">G5C51_42025</name>
</gene>
<dbReference type="NCBIfam" id="TIGR00589">
    <property type="entry name" value="ogt"/>
    <property type="match status" value="1"/>
</dbReference>
<dbReference type="SUPFAM" id="SSF46767">
    <property type="entry name" value="Methylated DNA-protein cysteine methyltransferase, C-terminal domain"/>
    <property type="match status" value="1"/>
</dbReference>
<protein>
    <recommendedName>
        <fullName evidence="8">Methylated-DNA--protein-cysteine methyltransferase</fullName>
        <ecNumber evidence="8">2.1.1.63</ecNumber>
    </recommendedName>
    <alternativeName>
        <fullName evidence="8">6-O-methylguanine-DNA methyltransferase</fullName>
        <shortName evidence="8">MGMT</shortName>
    </alternativeName>
    <alternativeName>
        <fullName evidence="8">O-6-methylguanine-DNA-alkyltransferase</fullName>
    </alternativeName>
</protein>
<dbReference type="FunFam" id="1.10.10.10:FF:000214">
    <property type="entry name" value="Methylated-DNA--protein-cysteine methyltransferase"/>
    <property type="match status" value="1"/>
</dbReference>
<keyword evidence="4 8" id="KW-0808">Transferase</keyword>
<dbReference type="HAMAP" id="MF_00772">
    <property type="entry name" value="OGT"/>
    <property type="match status" value="1"/>
</dbReference>
<comment type="catalytic activity">
    <reaction evidence="1 8">
        <text>a 4-O-methyl-thymidine in DNA + L-cysteinyl-[protein] = a thymidine in DNA + S-methyl-L-cysteinyl-[protein]</text>
        <dbReference type="Rhea" id="RHEA:53428"/>
        <dbReference type="Rhea" id="RHEA-COMP:10131"/>
        <dbReference type="Rhea" id="RHEA-COMP:10132"/>
        <dbReference type="Rhea" id="RHEA-COMP:13555"/>
        <dbReference type="Rhea" id="RHEA-COMP:13556"/>
        <dbReference type="ChEBI" id="CHEBI:29950"/>
        <dbReference type="ChEBI" id="CHEBI:82612"/>
        <dbReference type="ChEBI" id="CHEBI:137386"/>
        <dbReference type="ChEBI" id="CHEBI:137387"/>
        <dbReference type="EC" id="2.1.1.63"/>
    </reaction>
</comment>
<keyword evidence="6 8" id="KW-0234">DNA repair</keyword>
<keyword evidence="8" id="KW-0963">Cytoplasm</keyword>
<accession>A0A6G4UF58</accession>
<dbReference type="EC" id="2.1.1.63" evidence="8"/>
<dbReference type="GO" id="GO:0003908">
    <property type="term" value="F:methylated-DNA-[protein]-cysteine S-methyltransferase activity"/>
    <property type="evidence" value="ECO:0007669"/>
    <property type="project" value="UniProtKB-UniRule"/>
</dbReference>
<evidence type="ECO:0000256" key="4">
    <source>
        <dbReference type="ARBA" id="ARBA00022679"/>
    </source>
</evidence>
<organism evidence="11 12">
    <name type="scientific">Streptomyces coryli</name>
    <dbReference type="NCBI Taxonomy" id="1128680"/>
    <lineage>
        <taxon>Bacteria</taxon>
        <taxon>Bacillati</taxon>
        <taxon>Actinomycetota</taxon>
        <taxon>Actinomycetes</taxon>
        <taxon>Kitasatosporales</taxon>
        <taxon>Streptomycetaceae</taxon>
        <taxon>Streptomyces</taxon>
    </lineage>
</organism>
<evidence type="ECO:0000256" key="1">
    <source>
        <dbReference type="ARBA" id="ARBA00001286"/>
    </source>
</evidence>
<dbReference type="SUPFAM" id="SSF53155">
    <property type="entry name" value="Methylated DNA-protein cysteine methyltransferase domain"/>
    <property type="match status" value="1"/>
</dbReference>
<comment type="caution">
    <text evidence="11">The sequence shown here is derived from an EMBL/GenBank/DDBJ whole genome shotgun (WGS) entry which is preliminary data.</text>
</comment>
<evidence type="ECO:0000256" key="2">
    <source>
        <dbReference type="ARBA" id="ARBA00008711"/>
    </source>
</evidence>
<dbReference type="InterPro" id="IPR023546">
    <property type="entry name" value="MGMT"/>
</dbReference>
<feature type="active site" description="Nucleophile; methyl group acceptor" evidence="8">
    <location>
        <position position="131"/>
    </location>
</feature>
<keyword evidence="5 8" id="KW-0227">DNA damage</keyword>
<reference evidence="11 12" key="1">
    <citation type="submission" date="2020-02" db="EMBL/GenBank/DDBJ databases">
        <title>Whole-genome analyses of novel actinobacteria.</title>
        <authorList>
            <person name="Sahin N."/>
        </authorList>
    </citation>
    <scope>NUCLEOTIDE SEQUENCE [LARGE SCALE GENOMIC DNA]</scope>
    <source>
        <strain evidence="11 12">A7024</strain>
    </source>
</reference>
<evidence type="ECO:0000313" key="11">
    <source>
        <dbReference type="EMBL" id="NGN70446.1"/>
    </source>
</evidence>
<dbReference type="InterPro" id="IPR036631">
    <property type="entry name" value="MGMT_N_sf"/>
</dbReference>
<dbReference type="PANTHER" id="PTHR10815:SF5">
    <property type="entry name" value="METHYLATED-DNA--PROTEIN-CYSTEINE METHYLTRANSFERASE"/>
    <property type="match status" value="1"/>
</dbReference>
<comment type="catalytic activity">
    <reaction evidence="7 8">
        <text>a 6-O-methyl-2'-deoxyguanosine in DNA + L-cysteinyl-[protein] = S-methyl-L-cysteinyl-[protein] + a 2'-deoxyguanosine in DNA</text>
        <dbReference type="Rhea" id="RHEA:24000"/>
        <dbReference type="Rhea" id="RHEA-COMP:10131"/>
        <dbReference type="Rhea" id="RHEA-COMP:10132"/>
        <dbReference type="Rhea" id="RHEA-COMP:11367"/>
        <dbReference type="Rhea" id="RHEA-COMP:11368"/>
        <dbReference type="ChEBI" id="CHEBI:29950"/>
        <dbReference type="ChEBI" id="CHEBI:82612"/>
        <dbReference type="ChEBI" id="CHEBI:85445"/>
        <dbReference type="ChEBI" id="CHEBI:85448"/>
        <dbReference type="EC" id="2.1.1.63"/>
    </reaction>
</comment>
<evidence type="ECO:0000256" key="6">
    <source>
        <dbReference type="ARBA" id="ARBA00023204"/>
    </source>
</evidence>
<dbReference type="Gene3D" id="3.30.160.70">
    <property type="entry name" value="Methylated DNA-protein cysteine methyltransferase domain"/>
    <property type="match status" value="1"/>
</dbReference>
<dbReference type="Pfam" id="PF02870">
    <property type="entry name" value="Methyltransf_1N"/>
    <property type="match status" value="1"/>
</dbReference>